<name>A0A1G5CKX7_9FIRM</name>
<sequence length="44" mass="5538">MLIKSYEIKRGNLFYREDKEFISIFQEIRWILKMRLKGFKVKKL</sequence>
<accession>A0A1G5CKX7</accession>
<keyword evidence="2" id="KW-1185">Reference proteome</keyword>
<evidence type="ECO:0000313" key="1">
    <source>
        <dbReference type="EMBL" id="SCY03046.1"/>
    </source>
</evidence>
<dbReference type="Proteomes" id="UP000198636">
    <property type="component" value="Unassembled WGS sequence"/>
</dbReference>
<organism evidence="1 2">
    <name type="scientific">Alkaliphilus peptidifermentans DSM 18978</name>
    <dbReference type="NCBI Taxonomy" id="1120976"/>
    <lineage>
        <taxon>Bacteria</taxon>
        <taxon>Bacillati</taxon>
        <taxon>Bacillota</taxon>
        <taxon>Clostridia</taxon>
        <taxon>Peptostreptococcales</taxon>
        <taxon>Natronincolaceae</taxon>
        <taxon>Alkaliphilus</taxon>
    </lineage>
</organism>
<dbReference type="STRING" id="1120976.SAMN03080606_00694"/>
<protein>
    <submittedName>
        <fullName evidence="1">Uncharacterized protein</fullName>
    </submittedName>
</protein>
<evidence type="ECO:0000313" key="2">
    <source>
        <dbReference type="Proteomes" id="UP000198636"/>
    </source>
</evidence>
<gene>
    <name evidence="1" type="ORF">SAMN03080606_00694</name>
</gene>
<dbReference type="AlphaFoldDB" id="A0A1G5CKX7"/>
<dbReference type="RefSeq" id="WP_278278182.1">
    <property type="nucleotide sequence ID" value="NZ_FMUS01000003.1"/>
</dbReference>
<proteinExistence type="predicted"/>
<reference evidence="1 2" key="1">
    <citation type="submission" date="2016-10" db="EMBL/GenBank/DDBJ databases">
        <authorList>
            <person name="de Groot N.N."/>
        </authorList>
    </citation>
    <scope>NUCLEOTIDE SEQUENCE [LARGE SCALE GENOMIC DNA]</scope>
    <source>
        <strain evidence="1 2">DSM 18978</strain>
    </source>
</reference>
<dbReference type="EMBL" id="FMUS01000003">
    <property type="protein sequence ID" value="SCY03046.1"/>
    <property type="molecule type" value="Genomic_DNA"/>
</dbReference>